<reference evidence="9 10" key="1">
    <citation type="journal article" date="2011" name="J. Bacteriol.">
        <title>Draft genome sequence of the polycyclic aromatic hydrocarbon-degrading, genetically engineered bioluminescent bioreporter Pseudomonas fluorescens HK44.</title>
        <authorList>
            <person name="Chauhan A."/>
            <person name="Layton A.C."/>
            <person name="Williams D.E."/>
            <person name="Smartt A.E."/>
            <person name="Ripp S."/>
            <person name="Karpinets T.V."/>
            <person name="Brown S.D."/>
            <person name="Sayler G.S."/>
        </authorList>
    </citation>
    <scope>NUCLEOTIDE SEQUENCE [LARGE SCALE GENOMIC DNA]</scope>
    <source>
        <strain evidence="9 10">HK44</strain>
    </source>
</reference>
<feature type="transmembrane region" description="Helical" evidence="7">
    <location>
        <begin position="356"/>
        <end position="379"/>
    </location>
</feature>
<dbReference type="InterPro" id="IPR036259">
    <property type="entry name" value="MFS_trans_sf"/>
</dbReference>
<feature type="transmembrane region" description="Helical" evidence="7">
    <location>
        <begin position="400"/>
        <end position="420"/>
    </location>
</feature>
<feature type="transmembrane region" description="Helical" evidence="7">
    <location>
        <begin position="135"/>
        <end position="156"/>
    </location>
</feature>
<dbReference type="RefSeq" id="WP_024265017.1">
    <property type="nucleotide sequence ID" value="NZ_AFOY02000015.1"/>
</dbReference>
<evidence type="ECO:0000256" key="7">
    <source>
        <dbReference type="SAM" id="Phobius"/>
    </source>
</evidence>
<comment type="caution">
    <text evidence="9">The sequence shown here is derived from an EMBL/GenBank/DDBJ whole genome shotgun (WGS) entry which is preliminary data.</text>
</comment>
<feature type="transmembrane region" description="Helical" evidence="7">
    <location>
        <begin position="45"/>
        <end position="62"/>
    </location>
</feature>
<dbReference type="Gene3D" id="1.20.1720.10">
    <property type="entry name" value="Multidrug resistance protein D"/>
    <property type="match status" value="1"/>
</dbReference>
<evidence type="ECO:0000256" key="4">
    <source>
        <dbReference type="ARBA" id="ARBA00022692"/>
    </source>
</evidence>
<dbReference type="InterPro" id="IPR020846">
    <property type="entry name" value="MFS_dom"/>
</dbReference>
<dbReference type="OrthoDB" id="8581632at2"/>
<keyword evidence="3" id="KW-1003">Cell membrane</keyword>
<dbReference type="PANTHER" id="PTHR42718">
    <property type="entry name" value="MAJOR FACILITATOR SUPERFAMILY MULTIDRUG TRANSPORTER MFSC"/>
    <property type="match status" value="1"/>
</dbReference>
<dbReference type="InterPro" id="IPR011701">
    <property type="entry name" value="MFS"/>
</dbReference>
<feature type="domain" description="Major facilitator superfamily (MFS) profile" evidence="8">
    <location>
        <begin position="8"/>
        <end position="505"/>
    </location>
</feature>
<keyword evidence="2" id="KW-0813">Transport</keyword>
<dbReference type="eggNOG" id="COG0477">
    <property type="taxonomic scope" value="Bacteria"/>
</dbReference>
<feature type="transmembrane region" description="Helical" evidence="7">
    <location>
        <begin position="305"/>
        <end position="322"/>
    </location>
</feature>
<dbReference type="SUPFAM" id="SSF103473">
    <property type="entry name" value="MFS general substrate transporter"/>
    <property type="match status" value="1"/>
</dbReference>
<evidence type="ECO:0000256" key="1">
    <source>
        <dbReference type="ARBA" id="ARBA00004651"/>
    </source>
</evidence>
<evidence type="ECO:0000256" key="3">
    <source>
        <dbReference type="ARBA" id="ARBA00022475"/>
    </source>
</evidence>
<evidence type="ECO:0000313" key="10">
    <source>
        <dbReference type="Proteomes" id="UP000022611"/>
    </source>
</evidence>
<name>A0A010SQY9_PSEFL</name>
<dbReference type="GO" id="GO:0005886">
    <property type="term" value="C:plasma membrane"/>
    <property type="evidence" value="ECO:0007669"/>
    <property type="project" value="UniProtKB-SubCell"/>
</dbReference>
<feature type="transmembrane region" description="Helical" evidence="7">
    <location>
        <begin position="484"/>
        <end position="501"/>
    </location>
</feature>
<evidence type="ECO:0000259" key="8">
    <source>
        <dbReference type="PROSITE" id="PS50850"/>
    </source>
</evidence>
<feature type="transmembrane region" description="Helical" evidence="7">
    <location>
        <begin position="331"/>
        <end position="350"/>
    </location>
</feature>
<dbReference type="PROSITE" id="PS50850">
    <property type="entry name" value="MFS"/>
    <property type="match status" value="1"/>
</dbReference>
<accession>A0A010SQY9</accession>
<dbReference type="GO" id="GO:0022857">
    <property type="term" value="F:transmembrane transporter activity"/>
    <property type="evidence" value="ECO:0007669"/>
    <property type="project" value="InterPro"/>
</dbReference>
<feature type="transmembrane region" description="Helical" evidence="7">
    <location>
        <begin position="74"/>
        <end position="93"/>
    </location>
</feature>
<keyword evidence="6 7" id="KW-0472">Membrane</keyword>
<gene>
    <name evidence="9" type="ORF">HK44_007115</name>
</gene>
<dbReference type="Proteomes" id="UP000022611">
    <property type="component" value="Unassembled WGS sequence"/>
</dbReference>
<protein>
    <submittedName>
        <fullName evidence="9">Arabinose ABC transporter permease</fullName>
    </submittedName>
</protein>
<feature type="transmembrane region" description="Helical" evidence="7">
    <location>
        <begin position="162"/>
        <end position="183"/>
    </location>
</feature>
<evidence type="ECO:0000313" key="9">
    <source>
        <dbReference type="EMBL" id="EXF93448.1"/>
    </source>
</evidence>
<proteinExistence type="predicted"/>
<keyword evidence="5 7" id="KW-1133">Transmembrane helix</keyword>
<keyword evidence="4 7" id="KW-0812">Transmembrane</keyword>
<feature type="transmembrane region" description="Helical" evidence="7">
    <location>
        <begin position="264"/>
        <end position="285"/>
    </location>
</feature>
<feature type="transmembrane region" description="Helical" evidence="7">
    <location>
        <begin position="226"/>
        <end position="243"/>
    </location>
</feature>
<evidence type="ECO:0000256" key="6">
    <source>
        <dbReference type="ARBA" id="ARBA00023136"/>
    </source>
</evidence>
<feature type="transmembrane region" description="Helical" evidence="7">
    <location>
        <begin position="99"/>
        <end position="123"/>
    </location>
</feature>
<dbReference type="PATRIC" id="fig|1042209.11.peg.3802"/>
<evidence type="ECO:0000256" key="2">
    <source>
        <dbReference type="ARBA" id="ARBA00022448"/>
    </source>
</evidence>
<comment type="subcellular location">
    <subcellularLocation>
        <location evidence="1">Cell membrane</location>
        <topology evidence="1">Multi-pass membrane protein</topology>
    </subcellularLocation>
</comment>
<evidence type="ECO:0000256" key="5">
    <source>
        <dbReference type="ARBA" id="ARBA00022989"/>
    </source>
</evidence>
<dbReference type="HOGENOM" id="CLU_000960_32_1_6"/>
<dbReference type="Gene3D" id="1.20.1250.20">
    <property type="entry name" value="MFS general substrate transporter like domains"/>
    <property type="match status" value="1"/>
</dbReference>
<feature type="transmembrane region" description="Helical" evidence="7">
    <location>
        <begin position="195"/>
        <end position="214"/>
    </location>
</feature>
<dbReference type="AlphaFoldDB" id="A0A010SQY9"/>
<dbReference type="EMBL" id="AFOY02000015">
    <property type="protein sequence ID" value="EXF93448.1"/>
    <property type="molecule type" value="Genomic_DNA"/>
</dbReference>
<organism evidence="9 10">
    <name type="scientific">Pseudomonas fluorescens HK44</name>
    <dbReference type="NCBI Taxonomy" id="1042209"/>
    <lineage>
        <taxon>Bacteria</taxon>
        <taxon>Pseudomonadati</taxon>
        <taxon>Pseudomonadota</taxon>
        <taxon>Gammaproteobacteria</taxon>
        <taxon>Pseudomonadales</taxon>
        <taxon>Pseudomonadaceae</taxon>
        <taxon>Pseudomonas</taxon>
    </lineage>
</organism>
<dbReference type="PANTHER" id="PTHR42718:SF46">
    <property type="entry name" value="BLR6921 PROTEIN"/>
    <property type="match status" value="1"/>
</dbReference>
<sequence>MYRKNAALLITVGLLCALEYLQAGMIAFASAPIRGEIDASPEEFTLVAALYACIALVVISKQRWLVERLGWRNFMLGSISIYVLGAFVCGVSTDLTTFTAGRVVMALGGASFMTSARLMVNLLPPGPGRFVGVKVFATGLASGTAAAPFLSSLVVVEDTWHAIFWLLIAGASSAAVLCTRFLPNTPIHEDERTPSSPANILLLSVSTFFLLYVLQRSYYDFYNETFIFLAFALLAALGVYIFFHAEHGKEVPFLKVKDLMQSRYILGVALFCFTYIVLGSNNYILPYFLQTALGYSWDTIGTFQAFGLAGALLTWIVMAIVIPRYPAPKKFFVAGFSALICFGVLLSSLAPDANMWSNILPALVLNGCFVMLVLATAAMQTFRDVTHHDTLFAHAYQIKSMLGQIAMALGTAVATLFLQWRTTLQYNNLNSHFSSGDPLYLEQTQILAQALTPAVGVGPASQISVSTLAQSLHQQSTLVASMEYFWAVIVVASVALVISMTQKTFK</sequence>
<dbReference type="Pfam" id="PF07690">
    <property type="entry name" value="MFS_1"/>
    <property type="match status" value="1"/>
</dbReference>